<dbReference type="RefSeq" id="WP_252114520.1">
    <property type="nucleotide sequence ID" value="NZ_JAMSHT010000001.1"/>
</dbReference>
<dbReference type="AlphaFoldDB" id="A0A9X2J581"/>
<protein>
    <submittedName>
        <fullName evidence="1">Uncharacterized protein</fullName>
    </submittedName>
</protein>
<comment type="caution">
    <text evidence="1">The sequence shown here is derived from an EMBL/GenBank/DDBJ whole genome shotgun (WGS) entry which is preliminary data.</text>
</comment>
<reference evidence="1" key="1">
    <citation type="submission" date="2022-06" db="EMBL/GenBank/DDBJ databases">
        <title>Sphingomicrobium sedimins sp. nov., a marine bacterium isolated from tidal flat.</title>
        <authorList>
            <person name="Kim C.-H."/>
            <person name="Yoo Y."/>
            <person name="Kim J.-J."/>
        </authorList>
    </citation>
    <scope>NUCLEOTIDE SEQUENCE</scope>
    <source>
        <strain evidence="1">GRR-S6-50</strain>
    </source>
</reference>
<proteinExistence type="predicted"/>
<sequence>MFERNDRYEASARRALTGAIGLALIGSLILALPAGSKAGSPGAGMEIAAVPVADR</sequence>
<name>A0A9X2J581_9SPHN</name>
<keyword evidence="2" id="KW-1185">Reference proteome</keyword>
<dbReference type="Proteomes" id="UP001155128">
    <property type="component" value="Unassembled WGS sequence"/>
</dbReference>
<gene>
    <name evidence="1" type="ORF">NDO55_09130</name>
</gene>
<organism evidence="1 2">
    <name type="scientific">Sphingomicrobium sediminis</name>
    <dbReference type="NCBI Taxonomy" id="2950949"/>
    <lineage>
        <taxon>Bacteria</taxon>
        <taxon>Pseudomonadati</taxon>
        <taxon>Pseudomonadota</taxon>
        <taxon>Alphaproteobacteria</taxon>
        <taxon>Sphingomonadales</taxon>
        <taxon>Sphingomonadaceae</taxon>
        <taxon>Sphingomicrobium</taxon>
    </lineage>
</organism>
<accession>A0A9X2J581</accession>
<dbReference type="EMBL" id="JAMSHT010000001">
    <property type="protein sequence ID" value="MCM8557982.1"/>
    <property type="molecule type" value="Genomic_DNA"/>
</dbReference>
<evidence type="ECO:0000313" key="1">
    <source>
        <dbReference type="EMBL" id="MCM8557982.1"/>
    </source>
</evidence>
<evidence type="ECO:0000313" key="2">
    <source>
        <dbReference type="Proteomes" id="UP001155128"/>
    </source>
</evidence>